<keyword evidence="2" id="KW-0597">Phosphoprotein</keyword>
<evidence type="ECO:0000313" key="8">
    <source>
        <dbReference type="Proteomes" id="UP000515703"/>
    </source>
</evidence>
<dbReference type="InterPro" id="IPR003660">
    <property type="entry name" value="HAMP_dom"/>
</dbReference>
<dbReference type="KEGG" id="acht:bsdcttw_29470"/>
<sequence>MYERFSQSIRDDISYMQQDILDIEDYYAVNSEIHKVLIADKASFEGDDLFWYSNTPISFQQDMLAIKSHVKTLILYPENGLDPYYQSRDASVHNTSLNKIRKLPIYEKALQAKGDVIWEKVHSGNSGLYLKNTKDKVVACRMLYDLSKKDKIGFLVLGVDVLNYSEICKKLLQNKNEGIAVITGSGEIFTEVGKVDETLLSEIVKKKYLDESCVDRPKFIIRNENYIFISKCKDTDVGVCYMLPVKNVRSKMREGLILPIALVVVLLIGSGPFSLLISKALSRPTKQLYDSMEQFSNGDFNTYITVESEDEIGRLSVSFNRMVKDIRELINTNYVMELKERESELNALQAQINPHFLYNVLDSLYWQAEEEQNEKIADNILALSTLFRLVLSQGNSEIPVKKEVELIGCYLHIQKMRFSKRLSYEIQVEESIGNYMIGKLTLQPFVENAVVHGLEFIDRGGSVSIVGRKEDDFLVFTISDNGVGMEQNEADEILYGKVDDTKNNEHVGGYAIRNVRERLKLRYGADFKLEIISRPQEGTIVSIRIPIVTE</sequence>
<evidence type="ECO:0000259" key="6">
    <source>
        <dbReference type="PROSITE" id="PS50885"/>
    </source>
</evidence>
<dbReference type="SMART" id="SM00304">
    <property type="entry name" value="HAMP"/>
    <property type="match status" value="1"/>
</dbReference>
<keyword evidence="5" id="KW-0472">Membrane</keyword>
<evidence type="ECO:0000256" key="3">
    <source>
        <dbReference type="ARBA" id="ARBA00022679"/>
    </source>
</evidence>
<dbReference type="SUPFAM" id="SSF55874">
    <property type="entry name" value="ATPase domain of HSP90 chaperone/DNA topoisomerase II/histidine kinase"/>
    <property type="match status" value="1"/>
</dbReference>
<dbReference type="EMBL" id="AP023368">
    <property type="protein sequence ID" value="BCJ99906.1"/>
    <property type="molecule type" value="Genomic_DNA"/>
</dbReference>
<dbReference type="AlphaFoldDB" id="A0A7I8DUD5"/>
<keyword evidence="4" id="KW-0418">Kinase</keyword>
<dbReference type="PANTHER" id="PTHR34220:SF7">
    <property type="entry name" value="SENSOR HISTIDINE KINASE YPDA"/>
    <property type="match status" value="1"/>
</dbReference>
<dbReference type="Pfam" id="PF00672">
    <property type="entry name" value="HAMP"/>
    <property type="match status" value="1"/>
</dbReference>
<feature type="domain" description="HAMP" evidence="6">
    <location>
        <begin position="279"/>
        <end position="331"/>
    </location>
</feature>
<dbReference type="Proteomes" id="UP000515703">
    <property type="component" value="Chromosome"/>
</dbReference>
<organism evidence="7 8">
    <name type="scientific">Anaerocolumna chitinilytica</name>
    <dbReference type="NCBI Taxonomy" id="1727145"/>
    <lineage>
        <taxon>Bacteria</taxon>
        <taxon>Bacillati</taxon>
        <taxon>Bacillota</taxon>
        <taxon>Clostridia</taxon>
        <taxon>Lachnospirales</taxon>
        <taxon>Lachnospiraceae</taxon>
        <taxon>Anaerocolumna</taxon>
    </lineage>
</organism>
<evidence type="ECO:0000256" key="5">
    <source>
        <dbReference type="SAM" id="Phobius"/>
    </source>
</evidence>
<keyword evidence="5" id="KW-0812">Transmembrane</keyword>
<keyword evidence="5" id="KW-1133">Transmembrane helix</keyword>
<keyword evidence="8" id="KW-1185">Reference proteome</keyword>
<keyword evidence="3" id="KW-0808">Transferase</keyword>
<dbReference type="GO" id="GO:0000155">
    <property type="term" value="F:phosphorelay sensor kinase activity"/>
    <property type="evidence" value="ECO:0007669"/>
    <property type="project" value="InterPro"/>
</dbReference>
<feature type="transmembrane region" description="Helical" evidence="5">
    <location>
        <begin position="256"/>
        <end position="277"/>
    </location>
</feature>
<proteinExistence type="predicted"/>
<reference evidence="7 8" key="2">
    <citation type="submission" date="2020-08" db="EMBL/GenBank/DDBJ databases">
        <authorList>
            <person name="Ueki A."/>
            <person name="Tonouchi A."/>
        </authorList>
    </citation>
    <scope>NUCLEOTIDE SEQUENCE [LARGE SCALE GENOMIC DNA]</scope>
    <source>
        <strain evidence="7 8">CTTW</strain>
    </source>
</reference>
<evidence type="ECO:0000256" key="4">
    <source>
        <dbReference type="ARBA" id="ARBA00022777"/>
    </source>
</evidence>
<dbReference type="SUPFAM" id="SSF158472">
    <property type="entry name" value="HAMP domain-like"/>
    <property type="match status" value="1"/>
</dbReference>
<dbReference type="PANTHER" id="PTHR34220">
    <property type="entry name" value="SENSOR HISTIDINE KINASE YPDA"/>
    <property type="match status" value="1"/>
</dbReference>
<dbReference type="InterPro" id="IPR003594">
    <property type="entry name" value="HATPase_dom"/>
</dbReference>
<evidence type="ECO:0000313" key="7">
    <source>
        <dbReference type="EMBL" id="BCJ99906.1"/>
    </source>
</evidence>
<evidence type="ECO:0000256" key="2">
    <source>
        <dbReference type="ARBA" id="ARBA00022553"/>
    </source>
</evidence>
<dbReference type="GO" id="GO:0016020">
    <property type="term" value="C:membrane"/>
    <property type="evidence" value="ECO:0007669"/>
    <property type="project" value="UniProtKB-SubCell"/>
</dbReference>
<dbReference type="InterPro" id="IPR036890">
    <property type="entry name" value="HATPase_C_sf"/>
</dbReference>
<name>A0A7I8DUD5_9FIRM</name>
<dbReference type="Gene3D" id="3.30.565.10">
    <property type="entry name" value="Histidine kinase-like ATPase, C-terminal domain"/>
    <property type="match status" value="1"/>
</dbReference>
<dbReference type="PROSITE" id="PS50885">
    <property type="entry name" value="HAMP"/>
    <property type="match status" value="1"/>
</dbReference>
<dbReference type="Pfam" id="PF02518">
    <property type="entry name" value="HATPase_c"/>
    <property type="match status" value="1"/>
</dbReference>
<dbReference type="InterPro" id="IPR010559">
    <property type="entry name" value="Sig_transdc_His_kin_internal"/>
</dbReference>
<dbReference type="InterPro" id="IPR050640">
    <property type="entry name" value="Bact_2-comp_sensor_kinase"/>
</dbReference>
<reference evidence="7 8" key="1">
    <citation type="submission" date="2020-08" db="EMBL/GenBank/DDBJ databases">
        <title>Draft genome sequencing of an Anaerocolumna strain isolated from anoxic soil subjected to BSD treatment.</title>
        <authorList>
            <person name="Uek A."/>
            <person name="Tonouchi A."/>
        </authorList>
    </citation>
    <scope>NUCLEOTIDE SEQUENCE [LARGE SCALE GENOMIC DNA]</scope>
    <source>
        <strain evidence="7 8">CTTW</strain>
    </source>
</reference>
<comment type="subcellular location">
    <subcellularLocation>
        <location evidence="1">Membrane</location>
    </subcellularLocation>
</comment>
<evidence type="ECO:0000256" key="1">
    <source>
        <dbReference type="ARBA" id="ARBA00004370"/>
    </source>
</evidence>
<protein>
    <recommendedName>
        <fullName evidence="6">HAMP domain-containing protein</fullName>
    </recommendedName>
</protein>
<dbReference type="Gene3D" id="6.10.340.10">
    <property type="match status" value="1"/>
</dbReference>
<accession>A0A7I8DUD5</accession>
<dbReference type="CDD" id="cd06225">
    <property type="entry name" value="HAMP"/>
    <property type="match status" value="1"/>
</dbReference>
<gene>
    <name evidence="7" type="ORF">bsdcttw_29470</name>
</gene>
<dbReference type="Pfam" id="PF06580">
    <property type="entry name" value="His_kinase"/>
    <property type="match status" value="1"/>
</dbReference>